<reference evidence="1 2" key="1">
    <citation type="journal article" date="2017" name="Antonie Van Leeuwenhoek">
        <title>Phylogenomic resolution of the bacterial genus Pantoea and its relationship with Erwinia and Tatumella.</title>
        <authorList>
            <person name="Palmer M."/>
            <person name="Steenkamp E.T."/>
            <person name="Coetzee M.P."/>
            <person name="Chan W.Y."/>
            <person name="van Zyl E."/>
            <person name="De Maayer P."/>
            <person name="Coutinho T.A."/>
            <person name="Blom J."/>
            <person name="Smits T.H."/>
            <person name="Duffy B."/>
            <person name="Venter S.N."/>
        </authorList>
    </citation>
    <scope>NUCLEOTIDE SEQUENCE [LARGE SCALE GENOMIC DNA]</scope>
    <source>
        <strain evidence="1 2">LMG 26275</strain>
    </source>
</reference>
<gene>
    <name evidence="1" type="ORF">HA51_21150</name>
</gene>
<dbReference type="AlphaFoldDB" id="A0A1X1CRE9"/>
<evidence type="ECO:0000313" key="1">
    <source>
        <dbReference type="EMBL" id="ORM67019.1"/>
    </source>
</evidence>
<proteinExistence type="predicted"/>
<accession>A0A1X1CRE9</accession>
<name>A0A1X1CRE9_9GAMM</name>
<organism evidence="1 2">
    <name type="scientific">Pantoea rwandensis</name>
    <dbReference type="NCBI Taxonomy" id="1076550"/>
    <lineage>
        <taxon>Bacteria</taxon>
        <taxon>Pseudomonadati</taxon>
        <taxon>Pseudomonadota</taxon>
        <taxon>Gammaproteobacteria</taxon>
        <taxon>Enterobacterales</taxon>
        <taxon>Erwiniaceae</taxon>
        <taxon>Pantoea</taxon>
    </lineage>
</organism>
<sequence>MTQVVTQEQHSGLSKPCLTLSVSLALAGQGAALSPILKQHDFETPKQTKDVRSGACLCF</sequence>
<dbReference type="Proteomes" id="UP000193558">
    <property type="component" value="Unassembled WGS sequence"/>
</dbReference>
<comment type="caution">
    <text evidence="1">The sequence shown here is derived from an EMBL/GenBank/DDBJ whole genome shotgun (WGS) entry which is preliminary data.</text>
</comment>
<dbReference type="EMBL" id="MLFR01000029">
    <property type="protein sequence ID" value="ORM67019.1"/>
    <property type="molecule type" value="Genomic_DNA"/>
</dbReference>
<protein>
    <submittedName>
        <fullName evidence="1">Uncharacterized protein</fullName>
    </submittedName>
</protein>
<evidence type="ECO:0000313" key="2">
    <source>
        <dbReference type="Proteomes" id="UP000193558"/>
    </source>
</evidence>